<reference evidence="2 3" key="1">
    <citation type="submission" date="2020-08" db="EMBL/GenBank/DDBJ databases">
        <authorList>
            <person name="Koutsovoulos G."/>
            <person name="Danchin GJ E."/>
        </authorList>
    </citation>
    <scope>NUCLEOTIDE SEQUENCE [LARGE SCALE GENOMIC DNA]</scope>
</reference>
<proteinExistence type="predicted"/>
<comment type="caution">
    <text evidence="2">The sequence shown here is derived from an EMBL/GenBank/DDBJ whole genome shotgun (WGS) entry which is preliminary data.</text>
</comment>
<accession>A0A6V7YCM5</accession>
<sequence>MDKSIIEVIYNQHLENKKKLKKEYKNVIVESHCPVGLYAAFELFMEGMNVTLLNNRSEDYIQKRSIFFDPKWMPQLRFILGSEFDKLSLGNKKRKRSLGRIPAEDDMIVKIKNMGNVLKERLKNLSNYIIEKEENHIEKSFLNLIYNTALLDINTKYEKPLAILGAPVNRPQSFDYSHLKQILTDYEGMTIFESDKIIGIPFDLIFCDFTKLIKYGAVILNKKHNEKLFKNNNQKMSYKLDSMDVHLNNLNQLTKKAFFLTQNIRNRYFYLVQLIYYGMDEVNDNSQIPLTKTGKVYKITSEGRLWYDDHPNENISVKIFETETTIQLDSETPMAIVELIEEVKNEREKLEEMSDKEFKQRWHEAIIEEVNYEHKNKVNEELRRIKRRYGGGIGIEYENNENMRNELEETQNKQKQLLNEKIENIKIKNDKLFEKGLLNIKEEHEKMLEKYDDFIVELKERWFEVIFYHVLECINGDKKKVIIKLSKEKEKGEASSSNNIQIIKDKQEEQILYFEKNNLFTKLFLLKSYGKENAIKLFKRKKDSAIFVNINDEDMSGGKFSGIKMRKIT</sequence>
<dbReference type="Proteomes" id="UP000580250">
    <property type="component" value="Unassembled WGS sequence"/>
</dbReference>
<evidence type="ECO:0000256" key="1">
    <source>
        <dbReference type="SAM" id="Coils"/>
    </source>
</evidence>
<evidence type="ECO:0000313" key="2">
    <source>
        <dbReference type="EMBL" id="CAD2209312.1"/>
    </source>
</evidence>
<protein>
    <submittedName>
        <fullName evidence="2">Uncharacterized protein</fullName>
    </submittedName>
</protein>
<evidence type="ECO:0000313" key="3">
    <source>
        <dbReference type="Proteomes" id="UP000580250"/>
    </source>
</evidence>
<keyword evidence="1" id="KW-0175">Coiled coil</keyword>
<gene>
    <name evidence="2" type="ORF">MENT_LOCUS63459</name>
</gene>
<dbReference type="AlphaFoldDB" id="A0A6V7YCM5"/>
<organism evidence="2 3">
    <name type="scientific">Meloidogyne enterolobii</name>
    <name type="common">Root-knot nematode worm</name>
    <name type="synonym">Meloidogyne mayaguensis</name>
    <dbReference type="NCBI Taxonomy" id="390850"/>
    <lineage>
        <taxon>Eukaryota</taxon>
        <taxon>Metazoa</taxon>
        <taxon>Ecdysozoa</taxon>
        <taxon>Nematoda</taxon>
        <taxon>Chromadorea</taxon>
        <taxon>Rhabditida</taxon>
        <taxon>Tylenchina</taxon>
        <taxon>Tylenchomorpha</taxon>
        <taxon>Tylenchoidea</taxon>
        <taxon>Meloidogynidae</taxon>
        <taxon>Meloidogyninae</taxon>
        <taxon>Meloidogyne</taxon>
    </lineage>
</organism>
<dbReference type="EMBL" id="CAJEWN010004116">
    <property type="protein sequence ID" value="CAD2209312.1"/>
    <property type="molecule type" value="Genomic_DNA"/>
</dbReference>
<name>A0A6V7YCM5_MELEN</name>
<feature type="coiled-coil region" evidence="1">
    <location>
        <begin position="393"/>
        <end position="461"/>
    </location>
</feature>